<accession>A0A378YUF1</accession>
<evidence type="ECO:0000313" key="2">
    <source>
        <dbReference type="Proteomes" id="UP000255467"/>
    </source>
</evidence>
<proteinExistence type="predicted"/>
<dbReference type="Proteomes" id="UP000255467">
    <property type="component" value="Unassembled WGS sequence"/>
</dbReference>
<sequence length="86" mass="9462">MMKPFVAGAWYVARSGRIPSTTRGSDIAVSTAVPAQQRAARYLEDLDAGREEDTTLARPDWRAARQRATAFGASRLMSRIRTPVPV</sequence>
<keyword evidence="2" id="KW-1185">Reference proteome</keyword>
<dbReference type="EMBL" id="UGRY01000002">
    <property type="protein sequence ID" value="SUA80081.1"/>
    <property type="molecule type" value="Genomic_DNA"/>
</dbReference>
<protein>
    <submittedName>
        <fullName evidence="1">Uncharacterized protein</fullName>
    </submittedName>
</protein>
<gene>
    <name evidence="1" type="ORF">NCTC1934_04103</name>
</gene>
<reference evidence="1 2" key="1">
    <citation type="submission" date="2018-06" db="EMBL/GenBank/DDBJ databases">
        <authorList>
            <consortium name="Pathogen Informatics"/>
            <person name="Doyle S."/>
        </authorList>
    </citation>
    <scope>NUCLEOTIDE SEQUENCE [LARGE SCALE GENOMIC DNA]</scope>
    <source>
        <strain evidence="1 2">NCTC1934</strain>
    </source>
</reference>
<dbReference type="AlphaFoldDB" id="A0A378YUF1"/>
<evidence type="ECO:0000313" key="1">
    <source>
        <dbReference type="EMBL" id="SUA80081.1"/>
    </source>
</evidence>
<dbReference type="RefSeq" id="WP_228810448.1">
    <property type="nucleotide sequence ID" value="NZ_JADLRH010000003.1"/>
</dbReference>
<dbReference type="STRING" id="1406858.GCA_000710895_07152"/>
<name>A0A378YUF1_9NOCA</name>
<organism evidence="1 2">
    <name type="scientific">Nocardia otitidiscaviarum</name>
    <dbReference type="NCBI Taxonomy" id="1823"/>
    <lineage>
        <taxon>Bacteria</taxon>
        <taxon>Bacillati</taxon>
        <taxon>Actinomycetota</taxon>
        <taxon>Actinomycetes</taxon>
        <taxon>Mycobacteriales</taxon>
        <taxon>Nocardiaceae</taxon>
        <taxon>Nocardia</taxon>
    </lineage>
</organism>